<proteinExistence type="inferred from homology"/>
<evidence type="ECO:0000256" key="4">
    <source>
        <dbReference type="ARBA" id="ARBA00050776"/>
    </source>
</evidence>
<dbReference type="InterPro" id="IPR015421">
    <property type="entry name" value="PyrdxlP-dep_Trfase_major"/>
</dbReference>
<dbReference type="PROSITE" id="PS00595">
    <property type="entry name" value="AA_TRANSFER_CLASS_5"/>
    <property type="match status" value="1"/>
</dbReference>
<keyword evidence="9" id="KW-0808">Transferase</keyword>
<evidence type="ECO:0000256" key="5">
    <source>
        <dbReference type="RuleBase" id="RU004504"/>
    </source>
</evidence>
<gene>
    <name evidence="9" type="ORF">ACIBP5_21120</name>
</gene>
<feature type="region of interest" description="Disordered" evidence="6">
    <location>
        <begin position="24"/>
        <end position="44"/>
    </location>
</feature>
<comment type="cofactor">
    <cofactor evidence="1 5">
        <name>pyridoxal 5'-phosphate</name>
        <dbReference type="ChEBI" id="CHEBI:597326"/>
    </cofactor>
</comment>
<evidence type="ECO:0000256" key="6">
    <source>
        <dbReference type="SAM" id="MobiDB-lite"/>
    </source>
</evidence>
<evidence type="ECO:0000256" key="1">
    <source>
        <dbReference type="ARBA" id="ARBA00001933"/>
    </source>
</evidence>
<dbReference type="PROSITE" id="PS51318">
    <property type="entry name" value="TAT"/>
    <property type="match status" value="1"/>
</dbReference>
<dbReference type="EMBL" id="JBITMB010000005">
    <property type="protein sequence ID" value="MFI7442476.1"/>
    <property type="molecule type" value="Genomic_DNA"/>
</dbReference>
<evidence type="ECO:0000259" key="8">
    <source>
        <dbReference type="Pfam" id="PF00266"/>
    </source>
</evidence>
<organism evidence="9 10">
    <name type="scientific">Nonomuraea indica</name>
    <dbReference type="NCBI Taxonomy" id="1581193"/>
    <lineage>
        <taxon>Bacteria</taxon>
        <taxon>Bacillati</taxon>
        <taxon>Actinomycetota</taxon>
        <taxon>Actinomycetes</taxon>
        <taxon>Streptosporangiales</taxon>
        <taxon>Streptosporangiaceae</taxon>
        <taxon>Nonomuraea</taxon>
    </lineage>
</organism>
<dbReference type="Proteomes" id="UP001612928">
    <property type="component" value="Unassembled WGS sequence"/>
</dbReference>
<dbReference type="InterPro" id="IPR015424">
    <property type="entry name" value="PyrdxlP-dep_Trfase"/>
</dbReference>
<comment type="catalytic activity">
    <reaction evidence="4">
        <text>(sulfur carrier)-H + L-cysteine = (sulfur carrier)-SH + L-alanine</text>
        <dbReference type="Rhea" id="RHEA:43892"/>
        <dbReference type="Rhea" id="RHEA-COMP:14737"/>
        <dbReference type="Rhea" id="RHEA-COMP:14739"/>
        <dbReference type="ChEBI" id="CHEBI:29917"/>
        <dbReference type="ChEBI" id="CHEBI:35235"/>
        <dbReference type="ChEBI" id="CHEBI:57972"/>
        <dbReference type="ChEBI" id="CHEBI:64428"/>
        <dbReference type="EC" id="2.8.1.7"/>
    </reaction>
</comment>
<feature type="signal peptide" evidence="7">
    <location>
        <begin position="1"/>
        <end position="24"/>
    </location>
</feature>
<name>A0ABW8A6S1_9ACTN</name>
<dbReference type="SUPFAM" id="SSF53383">
    <property type="entry name" value="PLP-dependent transferases"/>
    <property type="match status" value="1"/>
</dbReference>
<dbReference type="Pfam" id="PF00266">
    <property type="entry name" value="Aminotran_5"/>
    <property type="match status" value="1"/>
</dbReference>
<sequence>MTRQLNRRALLGAGMLAGVSACTATPTPAAPPTTSGTSRKAPPFDPKDWANVRAQFALDPALAHFAAFVLAPAPALVREAIERHRAGLDADPHYLPPGDSTPDLTIRRTAARYLGAQPGEIALTDSTTMGLGLLYSGLRLLPGQDVLTTEHDFLATHEGVRLLATRTGARVRRVKLYDDPAAASADRIVGAIKEGLGPRTRVVAVTWVHSSTGVRLPVRAIADMLAEVNKGRDERDRALLCVDGVHGFGAMADGVADLGCDFLSSGTHKWLFGPRGTGILWGRAWDALSPVIPGFDQPSFVAWQTGRAPEATTAELVTPGGYKAFEHRWAMTQAFGFQEAIGKDRVQRRTQELATRLKEGLRTIPHVTLVTPVSAELSAGLVCCAIAGMHPQTAVSRLRERKVVTSTTPYVPPLLRFGTSIVTTPEEVDRAVKAVAELR</sequence>
<keyword evidence="7" id="KW-0732">Signal</keyword>
<comment type="similarity">
    <text evidence="2">Belongs to the class-V pyridoxal-phosphate-dependent aminotransferase family. Csd subfamily.</text>
</comment>
<dbReference type="RefSeq" id="WP_397022433.1">
    <property type="nucleotide sequence ID" value="NZ_JBITMB010000005.1"/>
</dbReference>
<comment type="caution">
    <text evidence="9">The sequence shown here is derived from an EMBL/GenBank/DDBJ whole genome shotgun (WGS) entry which is preliminary data.</text>
</comment>
<keyword evidence="9" id="KW-0032">Aminotransferase</keyword>
<dbReference type="PANTHER" id="PTHR43586:SF8">
    <property type="entry name" value="CYSTEINE DESULFURASE 1, CHLOROPLASTIC"/>
    <property type="match status" value="1"/>
</dbReference>
<evidence type="ECO:0000256" key="7">
    <source>
        <dbReference type="SAM" id="SignalP"/>
    </source>
</evidence>
<keyword evidence="3" id="KW-0663">Pyridoxal phosphate</keyword>
<feature type="chain" id="PRO_5046795358" evidence="7">
    <location>
        <begin position="25"/>
        <end position="439"/>
    </location>
</feature>
<evidence type="ECO:0000313" key="9">
    <source>
        <dbReference type="EMBL" id="MFI7442476.1"/>
    </source>
</evidence>
<dbReference type="GO" id="GO:0008483">
    <property type="term" value="F:transaminase activity"/>
    <property type="evidence" value="ECO:0007669"/>
    <property type="project" value="UniProtKB-KW"/>
</dbReference>
<accession>A0ABW8A6S1</accession>
<dbReference type="Gene3D" id="3.90.1150.10">
    <property type="entry name" value="Aspartate Aminotransferase, domain 1"/>
    <property type="match status" value="1"/>
</dbReference>
<dbReference type="InterPro" id="IPR000192">
    <property type="entry name" value="Aminotrans_V_dom"/>
</dbReference>
<evidence type="ECO:0000313" key="10">
    <source>
        <dbReference type="Proteomes" id="UP001612928"/>
    </source>
</evidence>
<evidence type="ECO:0000256" key="3">
    <source>
        <dbReference type="ARBA" id="ARBA00022898"/>
    </source>
</evidence>
<protein>
    <submittedName>
        <fullName evidence="9">Aminotransferase class V-fold PLP-dependent enzyme</fullName>
    </submittedName>
</protein>
<dbReference type="Gene3D" id="3.40.640.10">
    <property type="entry name" value="Type I PLP-dependent aspartate aminotransferase-like (Major domain)"/>
    <property type="match status" value="1"/>
</dbReference>
<dbReference type="InterPro" id="IPR006311">
    <property type="entry name" value="TAT_signal"/>
</dbReference>
<dbReference type="InterPro" id="IPR020578">
    <property type="entry name" value="Aminotrans_V_PyrdxlP_BS"/>
</dbReference>
<dbReference type="PANTHER" id="PTHR43586">
    <property type="entry name" value="CYSTEINE DESULFURASE"/>
    <property type="match status" value="1"/>
</dbReference>
<feature type="domain" description="Aminotransferase class V" evidence="8">
    <location>
        <begin position="106"/>
        <end position="407"/>
    </location>
</feature>
<keyword evidence="10" id="KW-1185">Reference proteome</keyword>
<reference evidence="9 10" key="1">
    <citation type="submission" date="2024-10" db="EMBL/GenBank/DDBJ databases">
        <title>The Natural Products Discovery Center: Release of the First 8490 Sequenced Strains for Exploring Actinobacteria Biosynthetic Diversity.</title>
        <authorList>
            <person name="Kalkreuter E."/>
            <person name="Kautsar S.A."/>
            <person name="Yang D."/>
            <person name="Bader C.D."/>
            <person name="Teijaro C.N."/>
            <person name="Fluegel L."/>
            <person name="Davis C.M."/>
            <person name="Simpson J.R."/>
            <person name="Lauterbach L."/>
            <person name="Steele A.D."/>
            <person name="Gui C."/>
            <person name="Meng S."/>
            <person name="Li G."/>
            <person name="Viehrig K."/>
            <person name="Ye F."/>
            <person name="Su P."/>
            <person name="Kiefer A.F."/>
            <person name="Nichols A."/>
            <person name="Cepeda A.J."/>
            <person name="Yan W."/>
            <person name="Fan B."/>
            <person name="Jiang Y."/>
            <person name="Adhikari A."/>
            <person name="Zheng C.-J."/>
            <person name="Schuster L."/>
            <person name="Cowan T.M."/>
            <person name="Smanski M.J."/>
            <person name="Chevrette M.G."/>
            <person name="De Carvalho L.P.S."/>
            <person name="Shen B."/>
        </authorList>
    </citation>
    <scope>NUCLEOTIDE SEQUENCE [LARGE SCALE GENOMIC DNA]</scope>
    <source>
        <strain evidence="9 10">NPDC049503</strain>
    </source>
</reference>
<dbReference type="InterPro" id="IPR015422">
    <property type="entry name" value="PyrdxlP-dep_Trfase_small"/>
</dbReference>
<evidence type="ECO:0000256" key="2">
    <source>
        <dbReference type="ARBA" id="ARBA00010447"/>
    </source>
</evidence>
<dbReference type="PROSITE" id="PS51257">
    <property type="entry name" value="PROKAR_LIPOPROTEIN"/>
    <property type="match status" value="1"/>
</dbReference>